<evidence type="ECO:0000256" key="7">
    <source>
        <dbReference type="ARBA" id="ARBA00022777"/>
    </source>
</evidence>
<dbReference type="PROSITE" id="PS50109">
    <property type="entry name" value="HIS_KIN"/>
    <property type="match status" value="1"/>
</dbReference>
<dbReference type="EMBL" id="CAFBPE010000027">
    <property type="protein sequence ID" value="CAB5003908.1"/>
    <property type="molecule type" value="Genomic_DNA"/>
</dbReference>
<keyword evidence="5" id="KW-0808">Transferase</keyword>
<evidence type="ECO:0000256" key="10">
    <source>
        <dbReference type="ARBA" id="ARBA00023136"/>
    </source>
</evidence>
<evidence type="ECO:0000256" key="6">
    <source>
        <dbReference type="ARBA" id="ARBA00022692"/>
    </source>
</evidence>
<dbReference type="CDD" id="cd00075">
    <property type="entry name" value="HATPase"/>
    <property type="match status" value="1"/>
</dbReference>
<evidence type="ECO:0000256" key="2">
    <source>
        <dbReference type="ARBA" id="ARBA00004370"/>
    </source>
</evidence>
<feature type="transmembrane region" description="Helical" evidence="12">
    <location>
        <begin position="187"/>
        <end position="207"/>
    </location>
</feature>
<feature type="transmembrane region" description="Helical" evidence="12">
    <location>
        <begin position="14"/>
        <end position="33"/>
    </location>
</feature>
<dbReference type="InterPro" id="IPR005467">
    <property type="entry name" value="His_kinase_dom"/>
</dbReference>
<dbReference type="GO" id="GO:0005886">
    <property type="term" value="C:plasma membrane"/>
    <property type="evidence" value="ECO:0007669"/>
    <property type="project" value="TreeGrafter"/>
</dbReference>
<dbReference type="SMART" id="SM00387">
    <property type="entry name" value="HATPase_c"/>
    <property type="match status" value="1"/>
</dbReference>
<dbReference type="InterPro" id="IPR003661">
    <property type="entry name" value="HisK_dim/P_dom"/>
</dbReference>
<evidence type="ECO:0000256" key="9">
    <source>
        <dbReference type="ARBA" id="ARBA00023012"/>
    </source>
</evidence>
<keyword evidence="10 12" id="KW-0472">Membrane</keyword>
<dbReference type="EC" id="2.7.13.3" evidence="3"/>
<feature type="region of interest" description="Disordered" evidence="11">
    <location>
        <begin position="64"/>
        <end position="93"/>
    </location>
</feature>
<comment type="catalytic activity">
    <reaction evidence="1">
        <text>ATP + protein L-histidine = ADP + protein N-phospho-L-histidine.</text>
        <dbReference type="EC" id="2.7.13.3"/>
    </reaction>
</comment>
<evidence type="ECO:0000256" key="3">
    <source>
        <dbReference type="ARBA" id="ARBA00012438"/>
    </source>
</evidence>
<organism evidence="15">
    <name type="scientific">freshwater metagenome</name>
    <dbReference type="NCBI Taxonomy" id="449393"/>
    <lineage>
        <taxon>unclassified sequences</taxon>
        <taxon>metagenomes</taxon>
        <taxon>ecological metagenomes</taxon>
    </lineage>
</organism>
<gene>
    <name evidence="15" type="ORF">UFOPK4065_00497</name>
</gene>
<dbReference type="PRINTS" id="PR00344">
    <property type="entry name" value="BCTRLSENSOR"/>
</dbReference>
<dbReference type="SMART" id="SM00388">
    <property type="entry name" value="HisKA"/>
    <property type="match status" value="1"/>
</dbReference>
<dbReference type="GO" id="GO:0000155">
    <property type="term" value="F:phosphorelay sensor kinase activity"/>
    <property type="evidence" value="ECO:0007669"/>
    <property type="project" value="InterPro"/>
</dbReference>
<evidence type="ECO:0000259" key="13">
    <source>
        <dbReference type="PROSITE" id="PS50109"/>
    </source>
</evidence>
<dbReference type="PROSITE" id="PS50885">
    <property type="entry name" value="HAMP"/>
    <property type="match status" value="1"/>
</dbReference>
<dbReference type="SMART" id="SM00304">
    <property type="entry name" value="HAMP"/>
    <property type="match status" value="1"/>
</dbReference>
<dbReference type="InterPro" id="IPR036097">
    <property type="entry name" value="HisK_dim/P_sf"/>
</dbReference>
<dbReference type="SUPFAM" id="SSF158472">
    <property type="entry name" value="HAMP domain-like"/>
    <property type="match status" value="1"/>
</dbReference>
<evidence type="ECO:0000256" key="12">
    <source>
        <dbReference type="SAM" id="Phobius"/>
    </source>
</evidence>
<keyword evidence="9" id="KW-0902">Two-component regulatory system</keyword>
<keyword evidence="6 12" id="KW-0812">Transmembrane</keyword>
<comment type="subcellular location">
    <subcellularLocation>
        <location evidence="2">Membrane</location>
    </subcellularLocation>
</comment>
<dbReference type="InterPro" id="IPR003660">
    <property type="entry name" value="HAMP_dom"/>
</dbReference>
<dbReference type="FunFam" id="1.10.287.130:FF:000001">
    <property type="entry name" value="Two-component sensor histidine kinase"/>
    <property type="match status" value="1"/>
</dbReference>
<evidence type="ECO:0000313" key="15">
    <source>
        <dbReference type="EMBL" id="CAB5003908.1"/>
    </source>
</evidence>
<evidence type="ECO:0000256" key="1">
    <source>
        <dbReference type="ARBA" id="ARBA00000085"/>
    </source>
</evidence>
<dbReference type="Gene3D" id="1.10.287.130">
    <property type="match status" value="1"/>
</dbReference>
<keyword evidence="7" id="KW-0418">Kinase</keyword>
<sequence>MNSPLRDWSLRNRLTVGVLVLSAIGFTGAGLVAQGALKSYLIGQVDDQLKSVIGGTSSRVNAAGIVNDEEANPQHSESDEATPRRANAAPMTPLNRVPTSISVTVLDPFGNLIGGIGGDLNANKVTDFVTGLLPSQVAAFGDKPFTIRAPGHDFRVVTQVLPSAMGSVVVAQSLADFDRTTHRIGRVFLFIGFIVLLLIGFAARQVIKLSMKPLEAVEVTAQKIAGGDLSARLENFEPNTEVGRLSTSLNTMLGRIEDSFAVRTESEDKLRRFVADASHELRTPLTAIRGFAELHRQGAVPDGEKTKELIGRIEKESIRMGALVEDLLLLARLDQSRQMELKPVDLTHVIEETVASATAAGPDHPITVTMPKELYTLGDSDRIYQVFTNLLANARAHTPAGTAITVVAHAEDDGIYVTVADNGPGLSEKDQKKIFERFFRADPSRQRNSSEGSGLGLSIVDAVMQAHGGKVGVVSKPGEGATFTLFFPSTPTV</sequence>
<feature type="domain" description="Histidine kinase" evidence="13">
    <location>
        <begin position="276"/>
        <end position="491"/>
    </location>
</feature>
<dbReference type="SUPFAM" id="SSF47384">
    <property type="entry name" value="Homodimeric domain of signal transducing histidine kinase"/>
    <property type="match status" value="1"/>
</dbReference>
<evidence type="ECO:0000256" key="5">
    <source>
        <dbReference type="ARBA" id="ARBA00022679"/>
    </source>
</evidence>
<keyword evidence="8 12" id="KW-1133">Transmembrane helix</keyword>
<dbReference type="InterPro" id="IPR050428">
    <property type="entry name" value="TCS_sensor_his_kinase"/>
</dbReference>
<dbReference type="Pfam" id="PF00672">
    <property type="entry name" value="HAMP"/>
    <property type="match status" value="1"/>
</dbReference>
<dbReference type="PANTHER" id="PTHR45436:SF5">
    <property type="entry name" value="SENSOR HISTIDINE KINASE TRCS"/>
    <property type="match status" value="1"/>
</dbReference>
<protein>
    <recommendedName>
        <fullName evidence="3">histidine kinase</fullName>
        <ecNumber evidence="3">2.7.13.3</ecNumber>
    </recommendedName>
</protein>
<evidence type="ECO:0000259" key="14">
    <source>
        <dbReference type="PROSITE" id="PS50885"/>
    </source>
</evidence>
<dbReference type="AlphaFoldDB" id="A0A6J7PFN9"/>
<dbReference type="InterPro" id="IPR003594">
    <property type="entry name" value="HATPase_dom"/>
</dbReference>
<proteinExistence type="predicted"/>
<dbReference type="Gene3D" id="3.30.565.10">
    <property type="entry name" value="Histidine kinase-like ATPase, C-terminal domain"/>
    <property type="match status" value="1"/>
</dbReference>
<evidence type="ECO:0000256" key="4">
    <source>
        <dbReference type="ARBA" id="ARBA00022553"/>
    </source>
</evidence>
<dbReference type="FunFam" id="3.30.565.10:FF:000006">
    <property type="entry name" value="Sensor histidine kinase WalK"/>
    <property type="match status" value="1"/>
</dbReference>
<accession>A0A6J7PFN9</accession>
<dbReference type="Pfam" id="PF02518">
    <property type="entry name" value="HATPase_c"/>
    <property type="match status" value="1"/>
</dbReference>
<feature type="domain" description="HAMP" evidence="14">
    <location>
        <begin position="208"/>
        <end position="261"/>
    </location>
</feature>
<reference evidence="15" key="1">
    <citation type="submission" date="2020-05" db="EMBL/GenBank/DDBJ databases">
        <authorList>
            <person name="Chiriac C."/>
            <person name="Salcher M."/>
            <person name="Ghai R."/>
            <person name="Kavagutti S V."/>
        </authorList>
    </citation>
    <scope>NUCLEOTIDE SEQUENCE</scope>
</reference>
<dbReference type="CDD" id="cd00082">
    <property type="entry name" value="HisKA"/>
    <property type="match status" value="1"/>
</dbReference>
<evidence type="ECO:0000256" key="11">
    <source>
        <dbReference type="SAM" id="MobiDB-lite"/>
    </source>
</evidence>
<dbReference type="Pfam" id="PF00512">
    <property type="entry name" value="HisKA"/>
    <property type="match status" value="1"/>
</dbReference>
<dbReference type="SUPFAM" id="SSF55874">
    <property type="entry name" value="ATPase domain of HSP90 chaperone/DNA topoisomerase II/histidine kinase"/>
    <property type="match status" value="1"/>
</dbReference>
<dbReference type="CDD" id="cd06225">
    <property type="entry name" value="HAMP"/>
    <property type="match status" value="1"/>
</dbReference>
<evidence type="ECO:0000256" key="8">
    <source>
        <dbReference type="ARBA" id="ARBA00022989"/>
    </source>
</evidence>
<keyword evidence="4" id="KW-0597">Phosphoprotein</keyword>
<name>A0A6J7PFN9_9ZZZZ</name>
<dbReference type="InterPro" id="IPR036890">
    <property type="entry name" value="HATPase_C_sf"/>
</dbReference>
<dbReference type="PANTHER" id="PTHR45436">
    <property type="entry name" value="SENSOR HISTIDINE KINASE YKOH"/>
    <property type="match status" value="1"/>
</dbReference>
<dbReference type="Gene3D" id="6.10.340.10">
    <property type="match status" value="1"/>
</dbReference>
<dbReference type="InterPro" id="IPR004358">
    <property type="entry name" value="Sig_transdc_His_kin-like_C"/>
</dbReference>